<protein>
    <submittedName>
        <fullName evidence="1">Uncharacterized protein</fullName>
    </submittedName>
</protein>
<keyword evidence="2" id="KW-1185">Reference proteome</keyword>
<organism evidence="1 2">
    <name type="scientific">Vreelandella gomseomensis</name>
    <dbReference type="NCBI Taxonomy" id="370766"/>
    <lineage>
        <taxon>Bacteria</taxon>
        <taxon>Pseudomonadati</taxon>
        <taxon>Pseudomonadota</taxon>
        <taxon>Gammaproteobacteria</taxon>
        <taxon>Oceanospirillales</taxon>
        <taxon>Halomonadaceae</taxon>
        <taxon>Vreelandella</taxon>
    </lineage>
</organism>
<accession>A0ABU1GGE5</accession>
<evidence type="ECO:0000313" key="1">
    <source>
        <dbReference type="EMBL" id="MDR5876550.1"/>
    </source>
</evidence>
<name>A0ABU1GGE5_9GAMM</name>
<evidence type="ECO:0000313" key="2">
    <source>
        <dbReference type="Proteomes" id="UP001269267"/>
    </source>
</evidence>
<dbReference type="Proteomes" id="UP001269267">
    <property type="component" value="Unassembled WGS sequence"/>
</dbReference>
<comment type="caution">
    <text evidence="1">The sequence shown here is derived from an EMBL/GenBank/DDBJ whole genome shotgun (WGS) entry which is preliminary data.</text>
</comment>
<dbReference type="EMBL" id="JARWAI010000015">
    <property type="protein sequence ID" value="MDR5876550.1"/>
    <property type="molecule type" value="Genomic_DNA"/>
</dbReference>
<reference evidence="1 2" key="1">
    <citation type="submission" date="2023-04" db="EMBL/GenBank/DDBJ databases">
        <title>A long-awaited taxogenomic arrangement of the family Halomonadaceae.</title>
        <authorList>
            <person name="De La Haba R."/>
            <person name="Chuvochina M."/>
            <person name="Wittouck S."/>
            <person name="Arahal D.R."/>
            <person name="Sanchez-Porro C."/>
            <person name="Hugenholtz P."/>
            <person name="Ventosa A."/>
        </authorList>
    </citation>
    <scope>NUCLEOTIDE SEQUENCE [LARGE SCALE GENOMIC DNA]</scope>
    <source>
        <strain evidence="1 2">DSM 18042</strain>
    </source>
</reference>
<proteinExistence type="predicted"/>
<sequence>MHIMRFDHFRLVVVVVADQEQRAARQALHPLDPALVVQQLVNFINKP</sequence>
<gene>
    <name evidence="1" type="ORF">QC815_16695</name>
</gene>